<proteinExistence type="predicted"/>
<feature type="non-terminal residue" evidence="2">
    <location>
        <position position="117"/>
    </location>
</feature>
<accession>A0A699UXU9</accession>
<dbReference type="SUPFAM" id="SSF53098">
    <property type="entry name" value="Ribonuclease H-like"/>
    <property type="match status" value="1"/>
</dbReference>
<feature type="non-terminal residue" evidence="2">
    <location>
        <position position="1"/>
    </location>
</feature>
<dbReference type="InterPro" id="IPR012337">
    <property type="entry name" value="RNaseH-like_sf"/>
</dbReference>
<organism evidence="2">
    <name type="scientific">Tanacetum cinerariifolium</name>
    <name type="common">Dalmatian daisy</name>
    <name type="synonym">Chrysanthemum cinerariifolium</name>
    <dbReference type="NCBI Taxonomy" id="118510"/>
    <lineage>
        <taxon>Eukaryota</taxon>
        <taxon>Viridiplantae</taxon>
        <taxon>Streptophyta</taxon>
        <taxon>Embryophyta</taxon>
        <taxon>Tracheophyta</taxon>
        <taxon>Spermatophyta</taxon>
        <taxon>Magnoliopsida</taxon>
        <taxon>eudicotyledons</taxon>
        <taxon>Gunneridae</taxon>
        <taxon>Pentapetalae</taxon>
        <taxon>asterids</taxon>
        <taxon>campanulids</taxon>
        <taxon>Asterales</taxon>
        <taxon>Asteraceae</taxon>
        <taxon>Asteroideae</taxon>
        <taxon>Anthemideae</taxon>
        <taxon>Anthemidinae</taxon>
        <taxon>Tanacetum</taxon>
    </lineage>
</organism>
<dbReference type="Gene3D" id="3.30.420.10">
    <property type="entry name" value="Ribonuclease H-like superfamily/Ribonuclease H"/>
    <property type="match status" value="1"/>
</dbReference>
<evidence type="ECO:0000259" key="1">
    <source>
        <dbReference type="PROSITE" id="PS50994"/>
    </source>
</evidence>
<comment type="caution">
    <text evidence="2">The sequence shown here is derived from an EMBL/GenBank/DDBJ whole genome shotgun (WGS) entry which is preliminary data.</text>
</comment>
<name>A0A699UXU9_TANCI</name>
<dbReference type="InterPro" id="IPR036397">
    <property type="entry name" value="RNaseH_sf"/>
</dbReference>
<reference evidence="2" key="1">
    <citation type="journal article" date="2019" name="Sci. Rep.">
        <title>Draft genome of Tanacetum cinerariifolium, the natural source of mosquito coil.</title>
        <authorList>
            <person name="Yamashiro T."/>
            <person name="Shiraishi A."/>
            <person name="Satake H."/>
            <person name="Nakayama K."/>
        </authorList>
    </citation>
    <scope>NUCLEOTIDE SEQUENCE</scope>
</reference>
<dbReference type="AlphaFoldDB" id="A0A699UXU9"/>
<dbReference type="EMBL" id="BKCJ011365739">
    <property type="protein sequence ID" value="GFD26089.1"/>
    <property type="molecule type" value="Genomic_DNA"/>
</dbReference>
<sequence>DRGTHFCNDHFAKVMLKYGVTHRLSTAYHPQTSRQVEVLNRGLKHILERTVEADPSESSSLPVSVAPMVLPFMCSDNSESDTEISEWHVSPIPHDDMLTRWRSRVALRSSSPTTSIP</sequence>
<dbReference type="GO" id="GO:0003676">
    <property type="term" value="F:nucleic acid binding"/>
    <property type="evidence" value="ECO:0007669"/>
    <property type="project" value="InterPro"/>
</dbReference>
<keyword evidence="2" id="KW-0548">Nucleotidyltransferase</keyword>
<keyword evidence="2" id="KW-0695">RNA-directed DNA polymerase</keyword>
<keyword evidence="2" id="KW-0808">Transferase</keyword>
<dbReference type="InterPro" id="IPR001584">
    <property type="entry name" value="Integrase_cat-core"/>
</dbReference>
<evidence type="ECO:0000313" key="2">
    <source>
        <dbReference type="EMBL" id="GFD26089.1"/>
    </source>
</evidence>
<dbReference type="PROSITE" id="PS50994">
    <property type="entry name" value="INTEGRASE"/>
    <property type="match status" value="1"/>
</dbReference>
<feature type="domain" description="Integrase catalytic" evidence="1">
    <location>
        <begin position="1"/>
        <end position="101"/>
    </location>
</feature>
<dbReference type="GO" id="GO:0003964">
    <property type="term" value="F:RNA-directed DNA polymerase activity"/>
    <property type="evidence" value="ECO:0007669"/>
    <property type="project" value="UniProtKB-KW"/>
</dbReference>
<protein>
    <submittedName>
        <fullName evidence="2">Reverse transcriptase domain-containing protein</fullName>
    </submittedName>
</protein>
<dbReference type="GO" id="GO:0015074">
    <property type="term" value="P:DNA integration"/>
    <property type="evidence" value="ECO:0007669"/>
    <property type="project" value="InterPro"/>
</dbReference>
<gene>
    <name evidence="2" type="ORF">Tci_898058</name>
</gene>